<comment type="catalytic activity">
    <reaction evidence="7">
        <text>L-threonyl-[protein] + ATP = O-phospho-L-threonyl-[protein] + ADP + H(+)</text>
        <dbReference type="Rhea" id="RHEA:46608"/>
        <dbReference type="Rhea" id="RHEA-COMP:11060"/>
        <dbReference type="Rhea" id="RHEA-COMP:11605"/>
        <dbReference type="ChEBI" id="CHEBI:15378"/>
        <dbReference type="ChEBI" id="CHEBI:30013"/>
        <dbReference type="ChEBI" id="CHEBI:30616"/>
        <dbReference type="ChEBI" id="CHEBI:61977"/>
        <dbReference type="ChEBI" id="CHEBI:456216"/>
        <dbReference type="EC" id="2.7.11.1"/>
    </reaction>
</comment>
<evidence type="ECO:0000256" key="5">
    <source>
        <dbReference type="ARBA" id="ARBA00022777"/>
    </source>
</evidence>
<dbReference type="PANTHER" id="PTHR22967">
    <property type="entry name" value="SERINE/THREONINE PROTEIN KINASE"/>
    <property type="match status" value="1"/>
</dbReference>
<dbReference type="EC" id="2.7.11.1" evidence="1"/>
<evidence type="ECO:0000256" key="2">
    <source>
        <dbReference type="ARBA" id="ARBA00022527"/>
    </source>
</evidence>
<dbReference type="Proteomes" id="UP000835052">
    <property type="component" value="Unassembled WGS sequence"/>
</dbReference>
<sequence length="1092" mass="116959">MVKFGKGAARLLAPPKKVMPLGFFGKDSGKPQPLTGTSSTKEKKEAPEKDCRGSVIRLQNATVIIEKKLAEGGFAIVYLVTDRKNRQFALKRQFINDDPKHVEACMRECKIVCELNGHKNIVGYVDHLITQSRNGIYDCMLLTAYYKASVLQLMNDRLAAGQGLSSSEVLSIFCDMNEAVARLHHSQTPVIHRDLKVENILIDERNRAAPPTYVLCDFGSATTKVLSTETHAARFVQDEIERYTTLSYRAPEMVDIYAGKSIGTKSDMWALGVMLYKLCYFALPFGESAMAIQNGTFSFPPQPEYPLSIKSIIHCLLDADITRRLSIFECASLAFQAIGSSRSPVEDVYREGAPSLEEVIAAFSAGRPRDVRRKSVPSTTPAVPPTGDLCSTEPSSGLPLGTSATTSVNPRLRPKPMASVPVVPVLTGNSKSHVPPQIRALDIAADSTDLGSLSDSRLITSGDISQLSSSAAVSSGGPLSCPLIKPADLGFTDLDEALLRGRAATDATRLATSSLAVTVEVQQAETTHASLPSVATTSANASQQHRRNASDTSQMMRSAFKPYSQTAAPSSPRREGGDGGVWNPFLSAPFPPNQAMDDQHFGKYFDELPRRTGTADDADDDTSSIDSRDPFGAAPFDLPAASTASSRPELVAARLPTVELDGETQTDGRKNTVDEDSELDEQRMKARRRFSYENIDGVGDDASSDSRGRTDHDSTDETSRNGDTSHDEDAESSQHTDVAGSDDGGGSRPLLEDDGLEDDDDHELLEGYHCVRISDVRGPLFVDATVSQTNPFLRAAEETPKTLSPAAPFHVPATSPTFTPQWGDENVATDGGRWGERRDTVFEKSIYEKETNFAPATLPRQSTPLAAVPRFPTKPDLPLTAPVSIESSSQPAVGTLIQVGTPTVVEPRTVGPIGADAMGGPTSTTTAFINVTPLTAAITTTATIVPAKVPSPQPRKPSVPTFIEGPKTPKPKTKSSTSSSKKKEVAADEATSSAGSNLETDGSEAEMFTSTSSDKTSSALRKKKKTSTFGMRSSHPNVVAAGVAFSSPVPPVVKKSSKEKKSSSTKRGSTGVLNASFVNNSFQAEDVDSTTL</sequence>
<feature type="region of interest" description="Disordered" evidence="9">
    <location>
        <begin position="813"/>
        <end position="833"/>
    </location>
</feature>
<feature type="region of interest" description="Disordered" evidence="9">
    <location>
        <begin position="525"/>
        <end position="760"/>
    </location>
</feature>
<dbReference type="InterPro" id="IPR011009">
    <property type="entry name" value="Kinase-like_dom_sf"/>
</dbReference>
<keyword evidence="6" id="KW-0067">ATP-binding</keyword>
<dbReference type="InterPro" id="IPR000719">
    <property type="entry name" value="Prot_kinase_dom"/>
</dbReference>
<feature type="region of interest" description="Disordered" evidence="9">
    <location>
        <begin position="22"/>
        <end position="47"/>
    </location>
</feature>
<evidence type="ECO:0000256" key="9">
    <source>
        <dbReference type="SAM" id="MobiDB-lite"/>
    </source>
</evidence>
<dbReference type="GO" id="GO:0045747">
    <property type="term" value="P:positive regulation of Notch signaling pathway"/>
    <property type="evidence" value="ECO:0007669"/>
    <property type="project" value="TreeGrafter"/>
</dbReference>
<dbReference type="GO" id="GO:2000369">
    <property type="term" value="P:regulation of clathrin-dependent endocytosis"/>
    <property type="evidence" value="ECO:0007669"/>
    <property type="project" value="TreeGrafter"/>
</dbReference>
<evidence type="ECO:0000256" key="7">
    <source>
        <dbReference type="ARBA" id="ARBA00047899"/>
    </source>
</evidence>
<feature type="compositionally biased region" description="Low complexity" evidence="9">
    <location>
        <begin position="1038"/>
        <end position="1047"/>
    </location>
</feature>
<dbReference type="GO" id="GO:0005524">
    <property type="term" value="F:ATP binding"/>
    <property type="evidence" value="ECO:0007669"/>
    <property type="project" value="UniProtKB-KW"/>
</dbReference>
<gene>
    <name evidence="11" type="ORF">CAUJ_LOCUS8840</name>
</gene>
<name>A0A8S1HEY2_9PELO</name>
<feature type="region of interest" description="Disordered" evidence="9">
    <location>
        <begin position="947"/>
        <end position="1080"/>
    </location>
</feature>
<feature type="compositionally biased region" description="Basic and acidic residues" evidence="9">
    <location>
        <begin position="704"/>
        <end position="727"/>
    </location>
</feature>
<feature type="compositionally biased region" description="Polar residues" evidence="9">
    <location>
        <begin position="525"/>
        <end position="543"/>
    </location>
</feature>
<feature type="region of interest" description="Disordered" evidence="9">
    <location>
        <begin position="371"/>
        <end position="415"/>
    </location>
</feature>
<dbReference type="Gene3D" id="1.10.510.10">
    <property type="entry name" value="Transferase(Phosphotransferase) domain 1"/>
    <property type="match status" value="1"/>
</dbReference>
<dbReference type="GO" id="GO:0005737">
    <property type="term" value="C:cytoplasm"/>
    <property type="evidence" value="ECO:0007669"/>
    <property type="project" value="TreeGrafter"/>
</dbReference>
<reference evidence="11" key="1">
    <citation type="submission" date="2020-10" db="EMBL/GenBank/DDBJ databases">
        <authorList>
            <person name="Kikuchi T."/>
        </authorList>
    </citation>
    <scope>NUCLEOTIDE SEQUENCE</scope>
    <source>
        <strain evidence="11">NKZ352</strain>
    </source>
</reference>
<dbReference type="AlphaFoldDB" id="A0A8S1HEY2"/>
<keyword evidence="3" id="KW-0808">Transferase</keyword>
<feature type="compositionally biased region" description="Polar residues" evidence="9">
    <location>
        <begin position="990"/>
        <end position="1000"/>
    </location>
</feature>
<dbReference type="OrthoDB" id="2018507at2759"/>
<keyword evidence="12" id="KW-1185">Reference proteome</keyword>
<proteinExistence type="predicted"/>
<dbReference type="SUPFAM" id="SSF56112">
    <property type="entry name" value="Protein kinase-like (PK-like)"/>
    <property type="match status" value="1"/>
</dbReference>
<evidence type="ECO:0000256" key="6">
    <source>
        <dbReference type="ARBA" id="ARBA00022840"/>
    </source>
</evidence>
<dbReference type="PROSITE" id="PS50011">
    <property type="entry name" value="PROTEIN_KINASE_DOM"/>
    <property type="match status" value="1"/>
</dbReference>
<comment type="caution">
    <text evidence="11">The sequence shown here is derived from an EMBL/GenBank/DDBJ whole genome shotgun (WGS) entry which is preliminary data.</text>
</comment>
<evidence type="ECO:0000259" key="10">
    <source>
        <dbReference type="PROSITE" id="PS50011"/>
    </source>
</evidence>
<keyword evidence="4" id="KW-0547">Nucleotide-binding</keyword>
<evidence type="ECO:0000256" key="8">
    <source>
        <dbReference type="ARBA" id="ARBA00048679"/>
    </source>
</evidence>
<dbReference type="GO" id="GO:0004674">
    <property type="term" value="F:protein serine/threonine kinase activity"/>
    <property type="evidence" value="ECO:0007669"/>
    <property type="project" value="UniProtKB-KW"/>
</dbReference>
<feature type="compositionally biased region" description="Polar residues" evidence="9">
    <location>
        <begin position="1027"/>
        <end position="1036"/>
    </location>
</feature>
<dbReference type="EMBL" id="CAJGYM010000030">
    <property type="protein sequence ID" value="CAD6192921.1"/>
    <property type="molecule type" value="Genomic_DNA"/>
</dbReference>
<feature type="compositionally biased region" description="Basic and acidic residues" evidence="9">
    <location>
        <begin position="597"/>
        <end position="614"/>
    </location>
</feature>
<dbReference type="SMART" id="SM00220">
    <property type="entry name" value="S_TKc"/>
    <property type="match status" value="1"/>
</dbReference>
<dbReference type="PANTHER" id="PTHR22967:SF57">
    <property type="entry name" value="AUXILIN, ISOFORM A-RELATED"/>
    <property type="match status" value="1"/>
</dbReference>
<evidence type="ECO:0000256" key="1">
    <source>
        <dbReference type="ARBA" id="ARBA00012513"/>
    </source>
</evidence>
<dbReference type="GO" id="GO:0035612">
    <property type="term" value="F:AP-2 adaptor complex binding"/>
    <property type="evidence" value="ECO:0007669"/>
    <property type="project" value="TreeGrafter"/>
</dbReference>
<dbReference type="PROSITE" id="PS00108">
    <property type="entry name" value="PROTEIN_KINASE_ST"/>
    <property type="match status" value="1"/>
</dbReference>
<keyword evidence="5" id="KW-0418">Kinase</keyword>
<protein>
    <recommendedName>
        <fullName evidence="1">non-specific serine/threonine protein kinase</fullName>
        <ecNumber evidence="1">2.7.11.1</ecNumber>
    </recommendedName>
</protein>
<evidence type="ECO:0000256" key="3">
    <source>
        <dbReference type="ARBA" id="ARBA00022679"/>
    </source>
</evidence>
<comment type="catalytic activity">
    <reaction evidence="8">
        <text>L-seryl-[protein] + ATP = O-phospho-L-seryl-[protein] + ADP + H(+)</text>
        <dbReference type="Rhea" id="RHEA:17989"/>
        <dbReference type="Rhea" id="RHEA-COMP:9863"/>
        <dbReference type="Rhea" id="RHEA-COMP:11604"/>
        <dbReference type="ChEBI" id="CHEBI:15378"/>
        <dbReference type="ChEBI" id="CHEBI:29999"/>
        <dbReference type="ChEBI" id="CHEBI:30616"/>
        <dbReference type="ChEBI" id="CHEBI:83421"/>
        <dbReference type="ChEBI" id="CHEBI:456216"/>
        <dbReference type="EC" id="2.7.11.1"/>
    </reaction>
</comment>
<feature type="compositionally biased region" description="Polar residues" evidence="9">
    <location>
        <begin position="1008"/>
        <end position="1019"/>
    </location>
</feature>
<evidence type="ECO:0000256" key="4">
    <source>
        <dbReference type="ARBA" id="ARBA00022741"/>
    </source>
</evidence>
<evidence type="ECO:0000313" key="12">
    <source>
        <dbReference type="Proteomes" id="UP000835052"/>
    </source>
</evidence>
<dbReference type="Pfam" id="PF00069">
    <property type="entry name" value="Pkinase"/>
    <property type="match status" value="1"/>
</dbReference>
<evidence type="ECO:0000313" key="11">
    <source>
        <dbReference type="EMBL" id="CAD6192921.1"/>
    </source>
</evidence>
<dbReference type="InterPro" id="IPR008271">
    <property type="entry name" value="Ser/Thr_kinase_AS"/>
</dbReference>
<accession>A0A8S1HEY2</accession>
<feature type="domain" description="Protein kinase" evidence="10">
    <location>
        <begin position="63"/>
        <end position="336"/>
    </location>
</feature>
<keyword evidence="2" id="KW-0723">Serine/threonine-protein kinase</keyword>
<organism evidence="11 12">
    <name type="scientific">Caenorhabditis auriculariae</name>
    <dbReference type="NCBI Taxonomy" id="2777116"/>
    <lineage>
        <taxon>Eukaryota</taxon>
        <taxon>Metazoa</taxon>
        <taxon>Ecdysozoa</taxon>
        <taxon>Nematoda</taxon>
        <taxon>Chromadorea</taxon>
        <taxon>Rhabditida</taxon>
        <taxon>Rhabditina</taxon>
        <taxon>Rhabditomorpha</taxon>
        <taxon>Rhabditoidea</taxon>
        <taxon>Rhabditidae</taxon>
        <taxon>Peloderinae</taxon>
        <taxon>Caenorhabditis</taxon>
    </lineage>
</organism>